<dbReference type="Proteomes" id="UP001596410">
    <property type="component" value="Unassembled WGS sequence"/>
</dbReference>
<sequence length="97" mass="11119">MSLLKKGFYLGLGAAISGKEKFENVLNDMVKKGEVTPTEAKEMLNSWVSKGEKKNSEWNEQGKARMQDHVKELGFVTREEYELLEARLERLENQNKG</sequence>
<accession>A0ABW2EN05</accession>
<proteinExistence type="predicted"/>
<organism evidence="1 2">
    <name type="scientific">Halobacillus seohaensis</name>
    <dbReference type="NCBI Taxonomy" id="447421"/>
    <lineage>
        <taxon>Bacteria</taxon>
        <taxon>Bacillati</taxon>
        <taxon>Bacillota</taxon>
        <taxon>Bacilli</taxon>
        <taxon>Bacillales</taxon>
        <taxon>Bacillaceae</taxon>
        <taxon>Halobacillus</taxon>
    </lineage>
</organism>
<dbReference type="EMBL" id="JBHSZV010000025">
    <property type="protein sequence ID" value="MFC7062311.1"/>
    <property type="molecule type" value="Genomic_DNA"/>
</dbReference>
<dbReference type="RefSeq" id="WP_204708240.1">
    <property type="nucleotide sequence ID" value="NZ_JBHSZV010000025.1"/>
</dbReference>
<evidence type="ECO:0000313" key="2">
    <source>
        <dbReference type="Proteomes" id="UP001596410"/>
    </source>
</evidence>
<keyword evidence="2" id="KW-1185">Reference proteome</keyword>
<reference evidence="2" key="1">
    <citation type="journal article" date="2019" name="Int. J. Syst. Evol. Microbiol.">
        <title>The Global Catalogue of Microorganisms (GCM) 10K type strain sequencing project: providing services to taxonomists for standard genome sequencing and annotation.</title>
        <authorList>
            <consortium name="The Broad Institute Genomics Platform"/>
            <consortium name="The Broad Institute Genome Sequencing Center for Infectious Disease"/>
            <person name="Wu L."/>
            <person name="Ma J."/>
        </authorList>
    </citation>
    <scope>NUCLEOTIDE SEQUENCE [LARGE SCALE GENOMIC DNA]</scope>
    <source>
        <strain evidence="2">CGMCC 4.1621</strain>
    </source>
</reference>
<evidence type="ECO:0000313" key="1">
    <source>
        <dbReference type="EMBL" id="MFC7062311.1"/>
    </source>
</evidence>
<dbReference type="NCBIfam" id="NF047773">
    <property type="entry name" value="phas_rel_Lepto"/>
    <property type="match status" value="1"/>
</dbReference>
<name>A0ABW2EN05_9BACI</name>
<gene>
    <name evidence="1" type="ORF">ACFQIC_10620</name>
</gene>
<protein>
    <submittedName>
        <fullName evidence="1">Phasin family protein</fullName>
    </submittedName>
</protein>
<comment type="caution">
    <text evidence="1">The sequence shown here is derived from an EMBL/GenBank/DDBJ whole genome shotgun (WGS) entry which is preliminary data.</text>
</comment>